<name>A0A844CX48_9BURK</name>
<dbReference type="Pfam" id="PF13405">
    <property type="entry name" value="EF-hand_6"/>
    <property type="match status" value="1"/>
</dbReference>
<dbReference type="InterPro" id="IPR002048">
    <property type="entry name" value="EF_hand_dom"/>
</dbReference>
<evidence type="ECO:0000313" key="3">
    <source>
        <dbReference type="Proteomes" id="UP000439986"/>
    </source>
</evidence>
<organism evidence="2 3">
    <name type="scientific">Duganella aquatilis</name>
    <dbReference type="NCBI Taxonomy" id="2666082"/>
    <lineage>
        <taxon>Bacteria</taxon>
        <taxon>Pseudomonadati</taxon>
        <taxon>Pseudomonadota</taxon>
        <taxon>Betaproteobacteria</taxon>
        <taxon>Burkholderiales</taxon>
        <taxon>Oxalobacteraceae</taxon>
        <taxon>Telluria group</taxon>
        <taxon>Duganella</taxon>
    </lineage>
</organism>
<gene>
    <name evidence="2" type="ORF">GJ698_04415</name>
</gene>
<evidence type="ECO:0000259" key="1">
    <source>
        <dbReference type="PROSITE" id="PS50222"/>
    </source>
</evidence>
<protein>
    <submittedName>
        <fullName evidence="2">EF-hand domain-containing protein</fullName>
    </submittedName>
</protein>
<dbReference type="PROSITE" id="PS50222">
    <property type="entry name" value="EF_HAND_2"/>
    <property type="match status" value="1"/>
</dbReference>
<dbReference type="EMBL" id="WKJL01000002">
    <property type="protein sequence ID" value="MRW83331.1"/>
    <property type="molecule type" value="Genomic_DNA"/>
</dbReference>
<dbReference type="Pfam" id="PF13202">
    <property type="entry name" value="EF-hand_5"/>
    <property type="match status" value="1"/>
</dbReference>
<dbReference type="SUPFAM" id="SSF47473">
    <property type="entry name" value="EF-hand"/>
    <property type="match status" value="1"/>
</dbReference>
<dbReference type="SMART" id="SM00054">
    <property type="entry name" value="EFh"/>
    <property type="match status" value="2"/>
</dbReference>
<proteinExistence type="predicted"/>
<reference evidence="2 3" key="1">
    <citation type="submission" date="2019-11" db="EMBL/GenBank/DDBJ databases">
        <title>Novel species isolated from a subtropical stream in China.</title>
        <authorList>
            <person name="Lu H."/>
        </authorList>
    </citation>
    <scope>NUCLEOTIDE SEQUENCE [LARGE SCALE GENOMIC DNA]</scope>
    <source>
        <strain evidence="2 3">FT26W</strain>
    </source>
</reference>
<comment type="caution">
    <text evidence="2">The sequence shown here is derived from an EMBL/GenBank/DDBJ whole genome shotgun (WGS) entry which is preliminary data.</text>
</comment>
<dbReference type="Gene3D" id="1.10.238.10">
    <property type="entry name" value="EF-hand"/>
    <property type="match status" value="1"/>
</dbReference>
<dbReference type="GO" id="GO:0005509">
    <property type="term" value="F:calcium ion binding"/>
    <property type="evidence" value="ECO:0007669"/>
    <property type="project" value="InterPro"/>
</dbReference>
<accession>A0A844CX48</accession>
<dbReference type="InterPro" id="IPR011992">
    <property type="entry name" value="EF-hand-dom_pair"/>
</dbReference>
<evidence type="ECO:0000313" key="2">
    <source>
        <dbReference type="EMBL" id="MRW83331.1"/>
    </source>
</evidence>
<keyword evidence="3" id="KW-1185">Reference proteome</keyword>
<dbReference type="Proteomes" id="UP000439986">
    <property type="component" value="Unassembled WGS sequence"/>
</dbReference>
<feature type="domain" description="EF-hand" evidence="1">
    <location>
        <begin position="27"/>
        <end position="62"/>
    </location>
</feature>
<dbReference type="AlphaFoldDB" id="A0A844CX48"/>
<sequence length="62" mass="6937">MLKQLEARFNAADKDHDGKLSKAEAEAGMPRLAKAFDKIDVDHTGYITLAQIEAFMAQMKKK</sequence>